<feature type="binding site" evidence="5">
    <location>
        <begin position="232"/>
        <end position="234"/>
    </location>
    <ligand>
        <name>substrate</name>
    </ligand>
</feature>
<dbReference type="PIRSF" id="PIRSF003059">
    <property type="entry name" value="Sucrose_phosphorylase"/>
    <property type="match status" value="1"/>
</dbReference>
<feature type="binding site" evidence="5">
    <location>
        <position position="448"/>
    </location>
    <ligand>
        <name>substrate</name>
    </ligand>
</feature>
<sequence>MMSTTSLEKRESIIQKLELLYGDKAQEFYQSIEKLIEKNSSADLSPKPWVTEDDVMLITYGDSIKEDGKAPLQTLREFLVKYTKDTVSAVHILPFYPYTSDDGFSVVDYREIDPQLGCWKDVNDIADDFDLMFDAVINHISKSSEWFQGYLNSDERYKDFFIEADPSLDYSKVTRPRALPLLTPFETSEGIKHIWTTFSDDQIDINFKNPKVMIEILDILNMYAVNGSRFLRLDAIGFMWKKVGTTCMHLEETHAIIKLIREVLELSAPGTILITETNVPHKDNISYFGNGYDEAQMVYQFPLPPLTLFSFQTGNARKLSEWAASLEPTTDATSFFNFLSSHDGIGMRPTEGILSEEEKQFMVDQTIAHGGLVSYKDNGDGTKSPYELNINYLDALTHPDAEQDVRVNKFLAAHTILLSVIGVPGIYIHSLLGSQNYYQGVEESGINRRINREKLNKEELFAELEADTLRSAIFKEFGARIKLRRAQKAFSPNAKQEVLFLDDRVFSIKRTNVETGDEMVVLVNVSNVTVNLETGYSGLDIIGSEEIVNTVTLQPYQSMWIKIKE</sequence>
<dbReference type="InterPro" id="IPR017853">
    <property type="entry name" value="GH"/>
</dbReference>
<dbReference type="InterPro" id="IPR006047">
    <property type="entry name" value="GH13_cat_dom"/>
</dbReference>
<feature type="binding site" evidence="5">
    <location>
        <position position="139"/>
    </location>
    <ligand>
        <name>substrate</name>
    </ligand>
</feature>
<dbReference type="SMART" id="SM00642">
    <property type="entry name" value="Aamy"/>
    <property type="match status" value="1"/>
</dbReference>
<gene>
    <name evidence="7" type="ORF">F4694_002638</name>
</gene>
<feature type="binding site" evidence="5">
    <location>
        <position position="101"/>
    </location>
    <ligand>
        <name>substrate</name>
    </ligand>
</feature>
<accession>A0A852TAS4</accession>
<dbReference type="Gene3D" id="3.20.20.80">
    <property type="entry name" value="Glycosidases"/>
    <property type="match status" value="1"/>
</dbReference>
<name>A0A852TAS4_9BACI</name>
<comment type="similarity">
    <text evidence="1 4">Belongs to the glycosyl hydrolase 13 family. Sucrose phosphorylase subfamily.</text>
</comment>
<dbReference type="AlphaFoldDB" id="A0A852TAS4"/>
<feature type="domain" description="Glycosyl hydrolase family 13 catalytic" evidence="6">
    <location>
        <begin position="54"/>
        <end position="484"/>
    </location>
</feature>
<dbReference type="Proteomes" id="UP000548423">
    <property type="component" value="Unassembled WGS sequence"/>
</dbReference>
<evidence type="ECO:0000256" key="5">
    <source>
        <dbReference type="PIRSR" id="PIRSR003059-2"/>
    </source>
</evidence>
<comment type="caution">
    <text evidence="7">The sequence shown here is derived from an EMBL/GenBank/DDBJ whole genome shotgun (WGS) entry which is preliminary data.</text>
</comment>
<evidence type="ECO:0000256" key="2">
    <source>
        <dbReference type="ARBA" id="ARBA00022676"/>
    </source>
</evidence>
<proteinExistence type="inferred from homology"/>
<organism evidence="7 8">
    <name type="scientific">Neobacillus niacini</name>
    <dbReference type="NCBI Taxonomy" id="86668"/>
    <lineage>
        <taxon>Bacteria</taxon>
        <taxon>Bacillati</taxon>
        <taxon>Bacillota</taxon>
        <taxon>Bacilli</taxon>
        <taxon>Bacillales</taxon>
        <taxon>Bacillaceae</taxon>
        <taxon>Neobacillus</taxon>
    </lineage>
</organism>
<evidence type="ECO:0000259" key="6">
    <source>
        <dbReference type="SMART" id="SM00642"/>
    </source>
</evidence>
<dbReference type="GO" id="GO:0009018">
    <property type="term" value="F:sucrose phosphorylase activity"/>
    <property type="evidence" value="ECO:0007669"/>
    <property type="project" value="UniProtKB-EC"/>
</dbReference>
<reference evidence="8" key="2">
    <citation type="submission" date="2020-08" db="EMBL/GenBank/DDBJ databases">
        <title>The Agave Microbiome: Exploring the role of microbial communities in plant adaptations to desert environments.</title>
        <authorList>
            <person name="Partida-Martinez L.P."/>
        </authorList>
    </citation>
    <scope>NUCLEOTIDE SEQUENCE [LARGE SCALE GENOMIC DNA]</scope>
    <source>
        <strain evidence="8">AT2.8</strain>
    </source>
</reference>
<dbReference type="InterPro" id="IPR016377">
    <property type="entry name" value="Sucrose_GGa_phosphorylase-rel"/>
</dbReference>
<evidence type="ECO:0000313" key="7">
    <source>
        <dbReference type="EMBL" id="NYE05863.1"/>
    </source>
</evidence>
<dbReference type="InterPro" id="IPR045857">
    <property type="entry name" value="O16G_dom_2"/>
</dbReference>
<dbReference type="Pfam" id="PF00128">
    <property type="entry name" value="Alpha-amylase"/>
    <property type="match status" value="1"/>
</dbReference>
<dbReference type="EC" id="2.4.1.7" evidence="4"/>
<reference evidence="8" key="1">
    <citation type="submission" date="2020-07" db="EMBL/GenBank/DDBJ databases">
        <authorList>
            <person name="Partida-Martinez L."/>
            <person name="Huntemann M."/>
            <person name="Clum A."/>
            <person name="Wang J."/>
            <person name="Palaniappan K."/>
            <person name="Ritter S."/>
            <person name="Chen I.-M."/>
            <person name="Stamatis D."/>
            <person name="Reddy T."/>
            <person name="O'Malley R."/>
            <person name="Daum C."/>
            <person name="Shapiro N."/>
            <person name="Ivanova N."/>
            <person name="Kyrpides N."/>
            <person name="Woyke T."/>
        </authorList>
    </citation>
    <scope>NUCLEOTIDE SEQUENCE [LARGE SCALE GENOMIC DNA]</scope>
    <source>
        <strain evidence="8">AT2.8</strain>
    </source>
</reference>
<evidence type="ECO:0000256" key="4">
    <source>
        <dbReference type="PIRNR" id="PIRNR003059"/>
    </source>
</evidence>
<protein>
    <recommendedName>
        <fullName evidence="4">Sucrose phosphorylase</fullName>
        <ecNumber evidence="4">2.4.1.7</ecNumber>
    </recommendedName>
    <alternativeName>
        <fullName evidence="4">Sucrose glucosyltransferase</fullName>
    </alternativeName>
</protein>
<dbReference type="EMBL" id="JACCBX010000005">
    <property type="protein sequence ID" value="NYE05863.1"/>
    <property type="molecule type" value="Genomic_DNA"/>
</dbReference>
<evidence type="ECO:0000256" key="1">
    <source>
        <dbReference type="ARBA" id="ARBA00008452"/>
    </source>
</evidence>
<evidence type="ECO:0000313" key="8">
    <source>
        <dbReference type="Proteomes" id="UP000548423"/>
    </source>
</evidence>
<comment type="catalytic activity">
    <reaction evidence="4">
        <text>sucrose + phosphate = D-fructose + alpha-D-glucose 1-phosphate</text>
        <dbReference type="Rhea" id="RHEA:24048"/>
        <dbReference type="ChEBI" id="CHEBI:17992"/>
        <dbReference type="ChEBI" id="CHEBI:37721"/>
        <dbReference type="ChEBI" id="CHEBI:43474"/>
        <dbReference type="ChEBI" id="CHEBI:58601"/>
        <dbReference type="EC" id="2.4.1.7"/>
    </reaction>
</comment>
<dbReference type="CDD" id="cd11356">
    <property type="entry name" value="AmyAc_Sucrose_phosphorylase-like_1"/>
    <property type="match status" value="1"/>
</dbReference>
<dbReference type="SUPFAM" id="SSF51445">
    <property type="entry name" value="(Trans)glycosidases"/>
    <property type="match status" value="1"/>
</dbReference>
<feature type="binding site" evidence="5">
    <location>
        <begin position="342"/>
        <end position="343"/>
    </location>
    <ligand>
        <name>substrate</name>
    </ligand>
</feature>
<dbReference type="InterPro" id="IPR033746">
    <property type="entry name" value="GGa_phosphorylase"/>
</dbReference>
<evidence type="ECO:0000256" key="3">
    <source>
        <dbReference type="ARBA" id="ARBA00022679"/>
    </source>
</evidence>
<dbReference type="GO" id="GO:0005975">
    <property type="term" value="P:carbohydrate metabolic process"/>
    <property type="evidence" value="ECO:0007669"/>
    <property type="project" value="InterPro"/>
</dbReference>
<dbReference type="Gene3D" id="3.90.400.10">
    <property type="entry name" value="Oligo-1,6-glucosidase, Domain 2"/>
    <property type="match status" value="1"/>
</dbReference>
<keyword evidence="3 4" id="KW-0808">Transferase</keyword>
<dbReference type="PANTHER" id="PTHR38784:SF1">
    <property type="entry name" value="SUCROSE PHOSPHORYLASE"/>
    <property type="match status" value="1"/>
</dbReference>
<keyword evidence="2 4" id="KW-0328">Glycosyltransferase</keyword>
<dbReference type="PANTHER" id="PTHR38784">
    <property type="entry name" value="SUCROSE PHOSPHORYLASE"/>
    <property type="match status" value="1"/>
</dbReference>